<comment type="caution">
    <text evidence="1">The sequence shown here is derived from an EMBL/GenBank/DDBJ whole genome shotgun (WGS) entry which is preliminary data.</text>
</comment>
<accession>A0AA42BM06</accession>
<evidence type="ECO:0000313" key="1">
    <source>
        <dbReference type="EMBL" id="MCP3428122.1"/>
    </source>
</evidence>
<dbReference type="Proteomes" id="UP001165413">
    <property type="component" value="Unassembled WGS sequence"/>
</dbReference>
<keyword evidence="2" id="KW-1185">Reference proteome</keyword>
<gene>
    <name evidence="1" type="ORF">NLF92_04090</name>
</gene>
<dbReference type="EMBL" id="JANATA010000004">
    <property type="protein sequence ID" value="MCP3428122.1"/>
    <property type="molecule type" value="Genomic_DNA"/>
</dbReference>
<protein>
    <submittedName>
        <fullName evidence="1">Uncharacterized protein</fullName>
    </submittedName>
</protein>
<proteinExistence type="predicted"/>
<reference evidence="1" key="1">
    <citation type="submission" date="2022-07" db="EMBL/GenBank/DDBJ databases">
        <title>Characterization of the Novel Bacterium Alteromonas immobilis LMIT006 and Alteromonas gregis LMIT007.</title>
        <authorList>
            <person name="Lin X."/>
        </authorList>
    </citation>
    <scope>NUCLEOTIDE SEQUENCE</scope>
    <source>
        <strain evidence="1">LMIT007</strain>
    </source>
</reference>
<sequence length="507" mass="57065">MNKNLEKVLRVLNHRGLAGSTNQTDLANYAGLSRMTISKLKGDITNYLTTAPVPSKSDVEFVDKQIVTTYVDLALTSGSDKQHFLQVMGAVAGYVLKTNTNLINNIKTTKKAVRVGLEYMKLVTQVETRKGKKGTPVHSQNGAAKYLLTELNNSNLVTTLFSRSNSYRTDAYAKSWKLTHQAEVINKQIVDLTIDLVDEYNQSMVGFTHLPVHIGDSLCTGKSVNLGQVNKLIEQQRFLIKVQDLAKLSIRSFIQVMGIAHPSPPSCIVVPLINLASVDPSKGRTYNIFSRLRSTERKALGYHNYDISGGLQIICFNILTKYPLYHYKEFNDLHVAYPLIFSYGYEPFAKRALREEIASDLGKSIDEVKALLTAYSNGSQKKVGDSDKLKEFYKESDQLRREVVATIAQYEPDLLQSAIEQSKNDFPEDTDWQSIEKENTAQQSRDKASVFFFIWTYFEKQIRDAMLSMVDDGIPVHDAIYSKKVVDYGVFEQAILDKTGFDVKIEG</sequence>
<dbReference type="RefSeq" id="WP_254099169.1">
    <property type="nucleotide sequence ID" value="NZ_JANATA010000004.1"/>
</dbReference>
<evidence type="ECO:0000313" key="2">
    <source>
        <dbReference type="Proteomes" id="UP001165413"/>
    </source>
</evidence>
<name>A0AA42BM06_9ALTE</name>
<dbReference type="AlphaFoldDB" id="A0AA42BM06"/>
<organism evidence="1 2">
    <name type="scientific">Opacimonas viscosa</name>
    <dbReference type="NCBI Taxonomy" id="2961944"/>
    <lineage>
        <taxon>Bacteria</taxon>
        <taxon>Pseudomonadati</taxon>
        <taxon>Pseudomonadota</taxon>
        <taxon>Gammaproteobacteria</taxon>
        <taxon>Alteromonadales</taxon>
        <taxon>Alteromonadaceae</taxon>
        <taxon>Opacimonas</taxon>
    </lineage>
</organism>